<feature type="transmembrane region" description="Helical" evidence="1">
    <location>
        <begin position="63"/>
        <end position="84"/>
    </location>
</feature>
<dbReference type="EMBL" id="RSCJ01000001">
    <property type="protein sequence ID" value="RUR86814.1"/>
    <property type="molecule type" value="Genomic_DNA"/>
</dbReference>
<feature type="transmembrane region" description="Helical" evidence="1">
    <location>
        <begin position="187"/>
        <end position="204"/>
    </location>
</feature>
<dbReference type="STRING" id="211165.GCA_000317285_05165"/>
<evidence type="ECO:0008006" key="4">
    <source>
        <dbReference type="Google" id="ProtNLM"/>
    </source>
</evidence>
<keyword evidence="1" id="KW-1133">Transmembrane helix</keyword>
<evidence type="ECO:0000313" key="2">
    <source>
        <dbReference type="EMBL" id="RUR86814.1"/>
    </source>
</evidence>
<name>A0A3S1FVP7_CHLFR</name>
<dbReference type="AlphaFoldDB" id="A0A3S1FVP7"/>
<proteinExistence type="predicted"/>
<feature type="transmembrane region" description="Helical" evidence="1">
    <location>
        <begin position="254"/>
        <end position="273"/>
    </location>
</feature>
<dbReference type="RefSeq" id="WP_016874271.1">
    <property type="nucleotide sequence ID" value="NZ_AJLN01000116.1"/>
</dbReference>
<feature type="transmembrane region" description="Helical" evidence="1">
    <location>
        <begin position="127"/>
        <end position="147"/>
    </location>
</feature>
<organism evidence="2 3">
    <name type="scientific">Chlorogloeopsis fritschii PCC 6912</name>
    <dbReference type="NCBI Taxonomy" id="211165"/>
    <lineage>
        <taxon>Bacteria</taxon>
        <taxon>Bacillati</taxon>
        <taxon>Cyanobacteriota</taxon>
        <taxon>Cyanophyceae</taxon>
        <taxon>Nostocales</taxon>
        <taxon>Chlorogloeopsidaceae</taxon>
        <taxon>Chlorogloeopsis</taxon>
    </lineage>
</organism>
<dbReference type="Proteomes" id="UP000268857">
    <property type="component" value="Unassembled WGS sequence"/>
</dbReference>
<keyword evidence="3" id="KW-1185">Reference proteome</keyword>
<dbReference type="PANTHER" id="PTHR37422:SF13">
    <property type="entry name" value="LIPOPOLYSACCHARIDE BIOSYNTHESIS PROTEIN PA4999-RELATED"/>
    <property type="match status" value="1"/>
</dbReference>
<keyword evidence="1" id="KW-0472">Membrane</keyword>
<feature type="transmembrane region" description="Helical" evidence="1">
    <location>
        <begin position="20"/>
        <end position="43"/>
    </location>
</feature>
<feature type="transmembrane region" description="Helical" evidence="1">
    <location>
        <begin position="104"/>
        <end position="120"/>
    </location>
</feature>
<protein>
    <recommendedName>
        <fullName evidence="4">O-antigen polymerase</fullName>
    </recommendedName>
</protein>
<dbReference type="OrthoDB" id="484624at2"/>
<dbReference type="InterPro" id="IPR051533">
    <property type="entry name" value="WaaL-like"/>
</dbReference>
<reference evidence="2 3" key="1">
    <citation type="journal article" date="2019" name="Genome Biol. Evol.">
        <title>Day and night: Metabolic profiles and evolutionary relationships of six axenic non-marine cyanobacteria.</title>
        <authorList>
            <person name="Will S.E."/>
            <person name="Henke P."/>
            <person name="Boedeker C."/>
            <person name="Huang S."/>
            <person name="Brinkmann H."/>
            <person name="Rohde M."/>
            <person name="Jarek M."/>
            <person name="Friedl T."/>
            <person name="Seufert S."/>
            <person name="Schumacher M."/>
            <person name="Overmann J."/>
            <person name="Neumann-Schaal M."/>
            <person name="Petersen J."/>
        </authorList>
    </citation>
    <scope>NUCLEOTIDE SEQUENCE [LARGE SCALE GENOMIC DNA]</scope>
    <source>
        <strain evidence="2 3">PCC 6912</strain>
    </source>
</reference>
<sequence length="426" mass="48424">MKPNNFPEKVIWYSIIGTYIFYFTGLLYFVAAFVGWVLTFYLLKKWWEQTERTPIDQRINVPWLVWVWIVCMLAMEVALIIGHIDFNLGMATMIKSTLGWVRGWALWALLPLIACLNVRPQLVSRAVCVLCLQTLILFPFYFSAYLLHIPTPWYTVPLNVFGGPPAAFTIAPYLFEAETGTFRIGFFAPWAAAIGFVGAVYFPLCMYEKDKRWRWIGMAASFLMCLVSGSRLAVLSVFIAWLIPEVIANLHRPFLLFIASGLSVVTGIFYQNILDSIEFLYGGFRNLRKSSSEVRENLDRIAIYRWSDAPITGHGTTEPGPHLVQFMPIGTHNNWTSLLFLKGIVGFFALAIPMVFSFIDLAVKAQKSLVAKIALRIFVAIFLNTFADTIEVSVYLIWPAVVFMGMGFQEQQSKTKNTYSYSNAMS</sequence>
<feature type="transmembrane region" description="Helical" evidence="1">
    <location>
        <begin position="339"/>
        <end position="362"/>
    </location>
</feature>
<comment type="caution">
    <text evidence="2">The sequence shown here is derived from an EMBL/GenBank/DDBJ whole genome shotgun (WGS) entry which is preliminary data.</text>
</comment>
<evidence type="ECO:0000313" key="3">
    <source>
        <dbReference type="Proteomes" id="UP000268857"/>
    </source>
</evidence>
<dbReference type="PANTHER" id="PTHR37422">
    <property type="entry name" value="TEICHURONIC ACID BIOSYNTHESIS PROTEIN TUAE"/>
    <property type="match status" value="1"/>
</dbReference>
<evidence type="ECO:0000256" key="1">
    <source>
        <dbReference type="SAM" id="Phobius"/>
    </source>
</evidence>
<accession>A0A3S1FVP7</accession>
<feature type="transmembrane region" description="Helical" evidence="1">
    <location>
        <begin position="153"/>
        <end position="175"/>
    </location>
</feature>
<gene>
    <name evidence="2" type="ORF">PCC6912_02570</name>
</gene>
<feature type="transmembrane region" description="Helical" evidence="1">
    <location>
        <begin position="216"/>
        <end position="242"/>
    </location>
</feature>
<keyword evidence="1" id="KW-0812">Transmembrane</keyword>